<dbReference type="PROSITE" id="PS00614">
    <property type="entry name" value="IGPS"/>
    <property type="match status" value="1"/>
</dbReference>
<dbReference type="FunFam" id="3.20.20.70:FF:000024">
    <property type="entry name" value="Indole-3-glycerol phosphate synthase"/>
    <property type="match status" value="1"/>
</dbReference>
<feature type="domain" description="Indole-3-glycerol phosphate synthase" evidence="9">
    <location>
        <begin position="5"/>
        <end position="247"/>
    </location>
</feature>
<reference evidence="10 11" key="1">
    <citation type="submission" date="2016-02" db="EMBL/GenBank/DDBJ databases">
        <title>Draft genome sequence of Thermodesulfatator sp. S606.</title>
        <authorList>
            <person name="Lai Q."/>
            <person name="Cao J."/>
            <person name="Dupont S."/>
            <person name="Shao Z."/>
            <person name="Jebbar M."/>
            <person name="Alain K."/>
        </authorList>
    </citation>
    <scope>NUCLEOTIDE SEQUENCE [LARGE SCALE GENOMIC DNA]</scope>
    <source>
        <strain evidence="10 11">S606</strain>
    </source>
</reference>
<dbReference type="InterPro" id="IPR001468">
    <property type="entry name" value="Indole-3-GlycerolPSynthase_CS"/>
</dbReference>
<dbReference type="HAMAP" id="MF_00134_A">
    <property type="entry name" value="IGPS_A"/>
    <property type="match status" value="1"/>
</dbReference>
<dbReference type="OrthoDB" id="9804217at2"/>
<comment type="caution">
    <text evidence="10">The sequence shown here is derived from an EMBL/GenBank/DDBJ whole genome shotgun (WGS) entry which is preliminary data.</text>
</comment>
<evidence type="ECO:0000313" key="10">
    <source>
        <dbReference type="EMBL" id="OAG28115.1"/>
    </source>
</evidence>
<dbReference type="PANTHER" id="PTHR22854:SF2">
    <property type="entry name" value="INDOLE-3-GLYCEROL-PHOSPHATE SYNTHASE"/>
    <property type="match status" value="1"/>
</dbReference>
<keyword evidence="7 8" id="KW-0456">Lyase</keyword>
<comment type="pathway">
    <text evidence="2 8">Amino-acid biosynthesis; L-tryptophan biosynthesis; L-tryptophan from chorismate: step 4/5.</text>
</comment>
<keyword evidence="3 8" id="KW-0028">Amino-acid biosynthesis</keyword>
<dbReference type="InterPro" id="IPR045186">
    <property type="entry name" value="Indole-3-glycerol_P_synth"/>
</dbReference>
<evidence type="ECO:0000256" key="3">
    <source>
        <dbReference type="ARBA" id="ARBA00022605"/>
    </source>
</evidence>
<evidence type="ECO:0000313" key="11">
    <source>
        <dbReference type="Proteomes" id="UP000076964"/>
    </source>
</evidence>
<gene>
    <name evidence="8" type="primary">trpC</name>
    <name evidence="10" type="ORF">TH606_03525</name>
</gene>
<dbReference type="GO" id="GO:0004640">
    <property type="term" value="F:phosphoribosylanthranilate isomerase activity"/>
    <property type="evidence" value="ECO:0007669"/>
    <property type="project" value="TreeGrafter"/>
</dbReference>
<dbReference type="Pfam" id="PF00218">
    <property type="entry name" value="IGPS"/>
    <property type="match status" value="1"/>
</dbReference>
<evidence type="ECO:0000256" key="2">
    <source>
        <dbReference type="ARBA" id="ARBA00004696"/>
    </source>
</evidence>
<dbReference type="EC" id="4.1.1.48" evidence="8"/>
<comment type="catalytic activity">
    <reaction evidence="1 8">
        <text>1-(2-carboxyphenylamino)-1-deoxy-D-ribulose 5-phosphate + H(+) = (1S,2R)-1-C-(indol-3-yl)glycerol 3-phosphate + CO2 + H2O</text>
        <dbReference type="Rhea" id="RHEA:23476"/>
        <dbReference type="ChEBI" id="CHEBI:15377"/>
        <dbReference type="ChEBI" id="CHEBI:15378"/>
        <dbReference type="ChEBI" id="CHEBI:16526"/>
        <dbReference type="ChEBI" id="CHEBI:58613"/>
        <dbReference type="ChEBI" id="CHEBI:58866"/>
        <dbReference type="EC" id="4.1.1.48"/>
    </reaction>
</comment>
<dbReference type="InterPro" id="IPR013785">
    <property type="entry name" value="Aldolase_TIM"/>
</dbReference>
<evidence type="ECO:0000256" key="4">
    <source>
        <dbReference type="ARBA" id="ARBA00022793"/>
    </source>
</evidence>
<evidence type="ECO:0000256" key="1">
    <source>
        <dbReference type="ARBA" id="ARBA00001633"/>
    </source>
</evidence>
<keyword evidence="6 8" id="KW-0057">Aromatic amino acid biosynthesis</keyword>
<dbReference type="InterPro" id="IPR011060">
    <property type="entry name" value="RibuloseP-bd_barrel"/>
</dbReference>
<dbReference type="SUPFAM" id="SSF51366">
    <property type="entry name" value="Ribulose-phoshate binding barrel"/>
    <property type="match status" value="1"/>
</dbReference>
<evidence type="ECO:0000256" key="5">
    <source>
        <dbReference type="ARBA" id="ARBA00022822"/>
    </source>
</evidence>
<evidence type="ECO:0000259" key="9">
    <source>
        <dbReference type="Pfam" id="PF00218"/>
    </source>
</evidence>
<keyword evidence="5 8" id="KW-0822">Tryptophan biosynthesis</keyword>
<dbReference type="CDD" id="cd00331">
    <property type="entry name" value="IGPS"/>
    <property type="match status" value="1"/>
</dbReference>
<comment type="similarity">
    <text evidence="8">Belongs to the TrpC family.</text>
</comment>
<dbReference type="AlphaFoldDB" id="A0A177E885"/>
<dbReference type="PANTHER" id="PTHR22854">
    <property type="entry name" value="TRYPTOPHAN BIOSYNTHESIS PROTEIN"/>
    <property type="match status" value="1"/>
</dbReference>
<dbReference type="EMBL" id="LSFI01000012">
    <property type="protein sequence ID" value="OAG28115.1"/>
    <property type="molecule type" value="Genomic_DNA"/>
</dbReference>
<dbReference type="Gene3D" id="3.20.20.70">
    <property type="entry name" value="Aldolase class I"/>
    <property type="match status" value="1"/>
</dbReference>
<dbReference type="STRING" id="1795632.TH606_03525"/>
<proteinExistence type="inferred from homology"/>
<dbReference type="Proteomes" id="UP000076964">
    <property type="component" value="Unassembled WGS sequence"/>
</dbReference>
<evidence type="ECO:0000256" key="7">
    <source>
        <dbReference type="ARBA" id="ARBA00023239"/>
    </source>
</evidence>
<organism evidence="10 11">
    <name type="scientific">Thermodesulfatator autotrophicus</name>
    <dbReference type="NCBI Taxonomy" id="1795632"/>
    <lineage>
        <taxon>Bacteria</taxon>
        <taxon>Pseudomonadati</taxon>
        <taxon>Thermodesulfobacteriota</taxon>
        <taxon>Thermodesulfobacteria</taxon>
        <taxon>Thermodesulfobacteriales</taxon>
        <taxon>Thermodesulfatatoraceae</taxon>
        <taxon>Thermodesulfatator</taxon>
    </lineage>
</organism>
<dbReference type="NCBIfam" id="NF001377">
    <property type="entry name" value="PRK00278.2-4"/>
    <property type="match status" value="1"/>
</dbReference>
<evidence type="ECO:0000256" key="6">
    <source>
        <dbReference type="ARBA" id="ARBA00023141"/>
    </source>
</evidence>
<dbReference type="HAMAP" id="MF_00134_B">
    <property type="entry name" value="IGPS_B"/>
    <property type="match status" value="1"/>
</dbReference>
<accession>A0A177E885</accession>
<keyword evidence="11" id="KW-1185">Reference proteome</keyword>
<dbReference type="GO" id="GO:0000162">
    <property type="term" value="P:L-tryptophan biosynthetic process"/>
    <property type="evidence" value="ECO:0007669"/>
    <property type="project" value="UniProtKB-UniRule"/>
</dbReference>
<dbReference type="RefSeq" id="WP_068541317.1">
    <property type="nucleotide sequence ID" value="NZ_LSFI01000012.1"/>
</dbReference>
<dbReference type="GO" id="GO:0004425">
    <property type="term" value="F:indole-3-glycerol-phosphate synthase activity"/>
    <property type="evidence" value="ECO:0007669"/>
    <property type="project" value="UniProtKB-UniRule"/>
</dbReference>
<evidence type="ECO:0000256" key="8">
    <source>
        <dbReference type="HAMAP-Rule" id="MF_00134"/>
    </source>
</evidence>
<protein>
    <recommendedName>
        <fullName evidence="8">Indole-3-glycerol phosphate synthase</fullName>
        <shortName evidence="8">IGPS</shortName>
        <ecNumber evidence="8">4.1.1.48</ecNumber>
    </recommendedName>
</protein>
<name>A0A177E885_9BACT</name>
<dbReference type="InterPro" id="IPR013798">
    <property type="entry name" value="Indole-3-glycerol_P_synth_dom"/>
</dbReference>
<dbReference type="UniPathway" id="UPA00035">
    <property type="reaction ID" value="UER00043"/>
</dbReference>
<sequence>MENILEKILATKKEEVLARKKRGLFFRPFWDYPRKSLKQALKNKDFAIIAEIKRASPSKGLIAKEFDPKMIAKVYEQAGAAAISCLTDEPFFGGHLEYLAAAREEVSLPILRKDFIIDEIQLEEARAFGADALLLIVAALSPERLKDLLKATYELGLEALVEVHDKKELEIALNAGAEIIGINNRNLKTFEVSLETSLSLAQKIPEEVVLVSESGIKDHTDILRLKEAGIRAALIGESLMRAQNKESMLGYLLKGQKLT</sequence>
<keyword evidence="4 8" id="KW-0210">Decarboxylase</keyword>